<dbReference type="EMBL" id="JPVZ01000001">
    <property type="protein sequence ID" value="OAZ12153.1"/>
    <property type="molecule type" value="Genomic_DNA"/>
</dbReference>
<keyword evidence="1" id="KW-1133">Transmembrane helix</keyword>
<evidence type="ECO:0000256" key="1">
    <source>
        <dbReference type="SAM" id="Phobius"/>
    </source>
</evidence>
<organism evidence="2 3">
    <name type="scientific">Thalassospira tepidiphila MCCC 1A03514</name>
    <dbReference type="NCBI Taxonomy" id="1177930"/>
    <lineage>
        <taxon>Bacteria</taxon>
        <taxon>Pseudomonadati</taxon>
        <taxon>Pseudomonadota</taxon>
        <taxon>Alphaproteobacteria</taxon>
        <taxon>Rhodospirillales</taxon>
        <taxon>Thalassospiraceae</taxon>
        <taxon>Thalassospira</taxon>
    </lineage>
</organism>
<dbReference type="AlphaFoldDB" id="A0A853L740"/>
<proteinExistence type="predicted"/>
<gene>
    <name evidence="2" type="ORF">TH4_03545</name>
</gene>
<feature type="transmembrane region" description="Helical" evidence="1">
    <location>
        <begin position="56"/>
        <end position="76"/>
    </location>
</feature>
<evidence type="ECO:0000313" key="3">
    <source>
        <dbReference type="Proteomes" id="UP000094009"/>
    </source>
</evidence>
<keyword evidence="1" id="KW-0472">Membrane</keyword>
<feature type="transmembrane region" description="Helical" evidence="1">
    <location>
        <begin position="24"/>
        <end position="44"/>
    </location>
</feature>
<name>A0A853L740_9PROT</name>
<keyword evidence="1" id="KW-0812">Transmembrane</keyword>
<dbReference type="RefSeq" id="WP_008888363.1">
    <property type="nucleotide sequence ID" value="NZ_JPVZ01000001.1"/>
</dbReference>
<sequence length="84" mass="8941">MSGEPSQPNNPEQPPQKKGLSNGVYFKIMGYLLTAGWVGIILAASGGDSSHPLFDYIFIVPLAGWIIGMLVARVIAKKSGADRP</sequence>
<protein>
    <submittedName>
        <fullName evidence="2">Uncharacterized protein</fullName>
    </submittedName>
</protein>
<evidence type="ECO:0000313" key="2">
    <source>
        <dbReference type="EMBL" id="OAZ12153.1"/>
    </source>
</evidence>
<comment type="caution">
    <text evidence="2">The sequence shown here is derived from an EMBL/GenBank/DDBJ whole genome shotgun (WGS) entry which is preliminary data.</text>
</comment>
<dbReference type="Proteomes" id="UP000094009">
    <property type="component" value="Unassembled WGS sequence"/>
</dbReference>
<reference evidence="2 3" key="1">
    <citation type="submission" date="2014-07" db="EMBL/GenBank/DDBJ databases">
        <title>Draft genome sequence of Thalassospira tepidiphila 1-1B.</title>
        <authorList>
            <person name="Lai Q."/>
            <person name="Shao Z."/>
        </authorList>
    </citation>
    <scope>NUCLEOTIDE SEQUENCE [LARGE SCALE GENOMIC DNA]</scope>
    <source>
        <strain evidence="2 3">MCCC 1A03514</strain>
    </source>
</reference>
<accession>A0A853L740</accession>